<evidence type="ECO:0008006" key="3">
    <source>
        <dbReference type="Google" id="ProtNLM"/>
    </source>
</evidence>
<dbReference type="EMBL" id="BLQM01000358">
    <property type="protein sequence ID" value="GMH85377.1"/>
    <property type="molecule type" value="Genomic_DNA"/>
</dbReference>
<evidence type="ECO:0000313" key="1">
    <source>
        <dbReference type="EMBL" id="GMH85377.1"/>
    </source>
</evidence>
<reference evidence="2" key="1">
    <citation type="journal article" date="2023" name="Commun. Biol.">
        <title>Genome analysis of Parmales, the sister group of diatoms, reveals the evolutionary specialization of diatoms from phago-mixotrophs to photoautotrophs.</title>
        <authorList>
            <person name="Ban H."/>
            <person name="Sato S."/>
            <person name="Yoshikawa S."/>
            <person name="Yamada K."/>
            <person name="Nakamura Y."/>
            <person name="Ichinomiya M."/>
            <person name="Sato N."/>
            <person name="Blanc-Mathieu R."/>
            <person name="Endo H."/>
            <person name="Kuwata A."/>
            <person name="Ogata H."/>
        </authorList>
    </citation>
    <scope>NUCLEOTIDE SEQUENCE [LARGE SCALE GENOMIC DNA]</scope>
</reference>
<dbReference type="Gene3D" id="3.40.50.1110">
    <property type="entry name" value="SGNH hydrolase"/>
    <property type="match status" value="1"/>
</dbReference>
<organism evidence="1 2">
    <name type="scientific">Triparma laevis f. inornata</name>
    <dbReference type="NCBI Taxonomy" id="1714386"/>
    <lineage>
        <taxon>Eukaryota</taxon>
        <taxon>Sar</taxon>
        <taxon>Stramenopiles</taxon>
        <taxon>Ochrophyta</taxon>
        <taxon>Bolidophyceae</taxon>
        <taxon>Parmales</taxon>
        <taxon>Triparmaceae</taxon>
        <taxon>Triparma</taxon>
    </lineage>
</organism>
<dbReference type="Proteomes" id="UP001162640">
    <property type="component" value="Unassembled WGS sequence"/>
</dbReference>
<dbReference type="SUPFAM" id="SSF52266">
    <property type="entry name" value="SGNH hydrolase"/>
    <property type="match status" value="1"/>
</dbReference>
<dbReference type="AlphaFoldDB" id="A0A9W7B7P6"/>
<dbReference type="InterPro" id="IPR036514">
    <property type="entry name" value="SGNH_hydro_sf"/>
</dbReference>
<evidence type="ECO:0000313" key="2">
    <source>
        <dbReference type="Proteomes" id="UP001162640"/>
    </source>
</evidence>
<name>A0A9W7B7P6_9STRA</name>
<dbReference type="CDD" id="cd00229">
    <property type="entry name" value="SGNH_hydrolase"/>
    <property type="match status" value="1"/>
</dbReference>
<sequence>MFDTIVTDPASISDDGVKACNANTDELKSSCPSDRDCCAAQYSPSGYGCTTVDGAGCCLVGAALGSDELNPDLPNCLVMGDSVSIGYEYPVSQALKDVCNVQHSPWDVSNGGWGQSATALNCLDIMLKTANQEAMKWDVIFFNNGLHDLDINTTEAVEVYKQNMDGITRQLKNTTDKLLYGLTTPMMLNYNNGNTMVEDLNVAAIDIMDEYGVPHFDLYQRVADFCGPIPFVDCGICSASPCDYHYTSPGYAWIAVTIEEAILSVL</sequence>
<comment type="caution">
    <text evidence="1">The sequence shown here is derived from an EMBL/GenBank/DDBJ whole genome shotgun (WGS) entry which is preliminary data.</text>
</comment>
<accession>A0A9W7B7P6</accession>
<proteinExistence type="predicted"/>
<protein>
    <recommendedName>
        <fullName evidence="3">SGNH/GDSL hydrolase family protein</fullName>
    </recommendedName>
</protein>
<gene>
    <name evidence="1" type="ORF">TL16_g10211</name>
</gene>